<protein>
    <submittedName>
        <fullName evidence="4">Uncharacterized protein</fullName>
    </submittedName>
</protein>
<dbReference type="EMBL" id="JAXIOK010000001">
    <property type="protein sequence ID" value="KAK4779514.1"/>
    <property type="molecule type" value="Genomic_DNA"/>
</dbReference>
<keyword evidence="3" id="KW-0472">Membrane</keyword>
<dbReference type="Proteomes" id="UP001345219">
    <property type="component" value="Chromosome 13"/>
</dbReference>
<name>A0AAN7L7R7_9MYRT</name>
<dbReference type="PANTHER" id="PTHR33431:SF3">
    <property type="entry name" value="ENABLED-LIKE PROTEIN (DUF1635)"/>
    <property type="match status" value="1"/>
</dbReference>
<dbReference type="AlphaFoldDB" id="A0AAN7L7R7"/>
<proteinExistence type="predicted"/>
<evidence type="ECO:0000313" key="4">
    <source>
        <dbReference type="EMBL" id="KAK4779514.1"/>
    </source>
</evidence>
<sequence>MPQERRRASSYRLILNHPFGFSISSFLPWPFLQFSTLLLGKSHVGVSRTGLYKISNHLSAPSTALLCYSSHPLSFSPPLPALLGRKTKVVEEEVMDMVNLCGSLVSWAHNGKTMEDLRNSLFYATLELETTRLVAREELRKRDDQLIHLKELLNGATRERDEAQDKCQKLLLEKQQQNVAVIPAIARPQTPLSGVSCVEDEPLLRTDSINNGFSSSERDESIVSSPATVGALPNLSLSELDSFLLPEKPLPEKGKLLQAVMKAGPLLQTLLLAGPLPQWRRPPPPFEHFEIPPPLLLPDHTVVSGGRLSRKRGFSEGSESANEDKFKRVALD</sequence>
<evidence type="ECO:0000256" key="2">
    <source>
        <dbReference type="SAM" id="MobiDB-lite"/>
    </source>
</evidence>
<dbReference type="PANTHER" id="PTHR33431">
    <property type="entry name" value="ENABLED-LIKE PROTEIN (DUF1635)"/>
    <property type="match status" value="1"/>
</dbReference>
<gene>
    <name evidence="4" type="ORF">SAY87_015620</name>
</gene>
<feature type="coiled-coil region" evidence="1">
    <location>
        <begin position="146"/>
        <end position="180"/>
    </location>
</feature>
<dbReference type="Pfam" id="PF07795">
    <property type="entry name" value="DUF1635"/>
    <property type="match status" value="1"/>
</dbReference>
<keyword evidence="3" id="KW-0812">Transmembrane</keyword>
<evidence type="ECO:0000256" key="3">
    <source>
        <dbReference type="SAM" id="Phobius"/>
    </source>
</evidence>
<comment type="caution">
    <text evidence="4">The sequence shown here is derived from an EMBL/GenBank/DDBJ whole genome shotgun (WGS) entry which is preliminary data.</text>
</comment>
<keyword evidence="5" id="KW-1185">Reference proteome</keyword>
<feature type="region of interest" description="Disordered" evidence="2">
    <location>
        <begin position="307"/>
        <end position="332"/>
    </location>
</feature>
<keyword evidence="3" id="KW-1133">Transmembrane helix</keyword>
<evidence type="ECO:0000313" key="5">
    <source>
        <dbReference type="Proteomes" id="UP001345219"/>
    </source>
</evidence>
<organism evidence="4 5">
    <name type="scientific">Trapa incisa</name>
    <dbReference type="NCBI Taxonomy" id="236973"/>
    <lineage>
        <taxon>Eukaryota</taxon>
        <taxon>Viridiplantae</taxon>
        <taxon>Streptophyta</taxon>
        <taxon>Embryophyta</taxon>
        <taxon>Tracheophyta</taxon>
        <taxon>Spermatophyta</taxon>
        <taxon>Magnoliopsida</taxon>
        <taxon>eudicotyledons</taxon>
        <taxon>Gunneridae</taxon>
        <taxon>Pentapetalae</taxon>
        <taxon>rosids</taxon>
        <taxon>malvids</taxon>
        <taxon>Myrtales</taxon>
        <taxon>Lythraceae</taxon>
        <taxon>Trapa</taxon>
    </lineage>
</organism>
<evidence type="ECO:0000256" key="1">
    <source>
        <dbReference type="SAM" id="Coils"/>
    </source>
</evidence>
<keyword evidence="1" id="KW-0175">Coiled coil</keyword>
<reference evidence="4 5" key="1">
    <citation type="journal article" date="2023" name="Hortic Res">
        <title>Pangenome of water caltrop reveals structural variations and asymmetric subgenome divergence after allopolyploidization.</title>
        <authorList>
            <person name="Zhang X."/>
            <person name="Chen Y."/>
            <person name="Wang L."/>
            <person name="Yuan Y."/>
            <person name="Fang M."/>
            <person name="Shi L."/>
            <person name="Lu R."/>
            <person name="Comes H.P."/>
            <person name="Ma Y."/>
            <person name="Chen Y."/>
            <person name="Huang G."/>
            <person name="Zhou Y."/>
            <person name="Zheng Z."/>
            <person name="Qiu Y."/>
        </authorList>
    </citation>
    <scope>NUCLEOTIDE SEQUENCE [LARGE SCALE GENOMIC DNA]</scope>
    <source>
        <tissue evidence="4">Roots</tissue>
    </source>
</reference>
<accession>A0AAN7L7R7</accession>
<dbReference type="InterPro" id="IPR012862">
    <property type="entry name" value="DUF1635"/>
</dbReference>
<feature type="compositionally biased region" description="Basic and acidic residues" evidence="2">
    <location>
        <begin position="322"/>
        <end position="332"/>
    </location>
</feature>
<feature type="transmembrane region" description="Helical" evidence="3">
    <location>
        <begin position="12"/>
        <end position="32"/>
    </location>
</feature>